<dbReference type="AlphaFoldDB" id="I1DX89"/>
<reference evidence="1 2" key="1">
    <citation type="journal article" date="2012" name="J. Bacteriol.">
        <title>Genome Sequence of the Protease-Producing Bacterium Rheinheimera nanhaiensis E407-8T, Isolated from Deep-Sea Sediment of the South China Sea.</title>
        <authorList>
            <person name="Zhang X.-Y."/>
            <person name="Zhang Y.-J."/>
            <person name="Qin Q.-L."/>
            <person name="Xie B.-B."/>
            <person name="Chen X.-L."/>
            <person name="Zhou B.-C."/>
            <person name="Zhang Y.-Z."/>
        </authorList>
    </citation>
    <scope>NUCLEOTIDE SEQUENCE [LARGE SCALE GENOMIC DNA]</scope>
    <source>
        <strain evidence="1 2">E407-8</strain>
    </source>
</reference>
<name>I1DX89_9GAMM</name>
<comment type="caution">
    <text evidence="1">The sequence shown here is derived from an EMBL/GenBank/DDBJ whole genome shotgun (WGS) entry which is preliminary data.</text>
</comment>
<evidence type="ECO:0000313" key="2">
    <source>
        <dbReference type="Proteomes" id="UP000004374"/>
    </source>
</evidence>
<evidence type="ECO:0000313" key="1">
    <source>
        <dbReference type="EMBL" id="GAB58667.1"/>
    </source>
</evidence>
<organism evidence="1 2">
    <name type="scientific">Rheinheimera nanhaiensis E407-8</name>
    <dbReference type="NCBI Taxonomy" id="562729"/>
    <lineage>
        <taxon>Bacteria</taxon>
        <taxon>Pseudomonadati</taxon>
        <taxon>Pseudomonadota</taxon>
        <taxon>Gammaproteobacteria</taxon>
        <taxon>Chromatiales</taxon>
        <taxon>Chromatiaceae</taxon>
        <taxon>Rheinheimera</taxon>
    </lineage>
</organism>
<dbReference type="Proteomes" id="UP000004374">
    <property type="component" value="Unassembled WGS sequence"/>
</dbReference>
<accession>I1DX89</accession>
<dbReference type="EMBL" id="BAFK01000007">
    <property type="protein sequence ID" value="GAB58667.1"/>
    <property type="molecule type" value="Genomic_DNA"/>
</dbReference>
<proteinExistence type="predicted"/>
<sequence length="56" mass="6117">MLSSVGWVNMAFAISTVWRTKQGFTAALGQAEEALLLSDKPVLARDKRCPVYSAQC</sequence>
<gene>
    <name evidence="1" type="ORF">RNAN_1647</name>
</gene>
<keyword evidence="2" id="KW-1185">Reference proteome</keyword>
<protein>
    <submittedName>
        <fullName evidence="1">Uncharacterized protein</fullName>
    </submittedName>
</protein>